<dbReference type="EMBL" id="VSSQ01003234">
    <property type="protein sequence ID" value="MPM19732.1"/>
    <property type="molecule type" value="Genomic_DNA"/>
</dbReference>
<comment type="caution">
    <text evidence="1">The sequence shown here is derived from an EMBL/GenBank/DDBJ whole genome shotgun (WGS) entry which is preliminary data.</text>
</comment>
<protein>
    <submittedName>
        <fullName evidence="1">Uncharacterized protein</fullName>
    </submittedName>
</protein>
<sequence length="110" mass="12317">MRALGIGGSAIGASAFKRFTGLIQLQIAVPDRDRFFPLDRFAYVRIEEIPGIATGRADEILFPEGYDRDEKQAETIANKIDLIAPKMTAPTAGDRLIVFQQFAERQYIKK</sequence>
<reference evidence="1" key="1">
    <citation type="submission" date="2019-08" db="EMBL/GenBank/DDBJ databases">
        <authorList>
            <person name="Kucharzyk K."/>
            <person name="Murdoch R.W."/>
            <person name="Higgins S."/>
            <person name="Loffler F."/>
        </authorList>
    </citation>
    <scope>NUCLEOTIDE SEQUENCE</scope>
</reference>
<dbReference type="AlphaFoldDB" id="A0A644XU51"/>
<proteinExistence type="predicted"/>
<accession>A0A644XU51</accession>
<evidence type="ECO:0000313" key="1">
    <source>
        <dbReference type="EMBL" id="MPM19732.1"/>
    </source>
</evidence>
<organism evidence="1">
    <name type="scientific">bioreactor metagenome</name>
    <dbReference type="NCBI Taxonomy" id="1076179"/>
    <lineage>
        <taxon>unclassified sequences</taxon>
        <taxon>metagenomes</taxon>
        <taxon>ecological metagenomes</taxon>
    </lineage>
</organism>
<name>A0A644XU51_9ZZZZ</name>
<gene>
    <name evidence="1" type="ORF">SDC9_66158</name>
</gene>